<evidence type="ECO:0000313" key="1">
    <source>
        <dbReference type="EMBL" id="TEY29933.1"/>
    </source>
</evidence>
<dbReference type="OrthoDB" id="3564363at2759"/>
<accession>A0A4Y8CF09</accession>
<organism evidence="1 2">
    <name type="scientific">Botryotinia calthae</name>
    <dbReference type="NCBI Taxonomy" id="38488"/>
    <lineage>
        <taxon>Eukaryota</taxon>
        <taxon>Fungi</taxon>
        <taxon>Dikarya</taxon>
        <taxon>Ascomycota</taxon>
        <taxon>Pezizomycotina</taxon>
        <taxon>Leotiomycetes</taxon>
        <taxon>Helotiales</taxon>
        <taxon>Sclerotiniaceae</taxon>
        <taxon>Botryotinia</taxon>
    </lineage>
</organism>
<protein>
    <submittedName>
        <fullName evidence="1">Uncharacterized protein</fullName>
    </submittedName>
</protein>
<name>A0A4Y8CF09_9HELO</name>
<reference evidence="1 2" key="1">
    <citation type="submission" date="2017-11" db="EMBL/GenBank/DDBJ databases">
        <title>Comparative genomics of Botrytis spp.</title>
        <authorList>
            <person name="Valero-Jimenez C.A."/>
            <person name="Tapia P."/>
            <person name="Veloso J."/>
            <person name="Silva-Moreno E."/>
            <person name="Staats M."/>
            <person name="Valdes J.H."/>
            <person name="Van Kan J.A.L."/>
        </authorList>
    </citation>
    <scope>NUCLEOTIDE SEQUENCE [LARGE SCALE GENOMIC DNA]</scope>
    <source>
        <strain evidence="1 2">MUCL2830</strain>
    </source>
</reference>
<dbReference type="EMBL" id="PHWZ01000905">
    <property type="protein sequence ID" value="TEY29933.1"/>
    <property type="molecule type" value="Genomic_DNA"/>
</dbReference>
<dbReference type="Proteomes" id="UP000297299">
    <property type="component" value="Unassembled WGS sequence"/>
</dbReference>
<dbReference type="STRING" id="38488.A0A4Y8CF09"/>
<keyword evidence="2" id="KW-1185">Reference proteome</keyword>
<comment type="caution">
    <text evidence="1">The sequence shown here is derived from an EMBL/GenBank/DDBJ whole genome shotgun (WGS) entry which is preliminary data.</text>
</comment>
<sequence>MELIELDSESFDQEMEFGKLFDGMKVRHSAIQKYLFKWIKNSNGAFHYTEEWLNNMLAENSDKIKTQISEISHGPTMIDDIENLEETGKLHDSVMVDGSKLATDDKEVDENRIADDVEMVDESKSLSDGMVGSESRLVDDTKMAGEIKVEDVVITKKKWWMNLSQRIRSRRNTNR</sequence>
<proteinExistence type="predicted"/>
<dbReference type="AlphaFoldDB" id="A0A4Y8CF09"/>
<gene>
    <name evidence="1" type="ORF">BOTCAL_0909g00010</name>
</gene>
<evidence type="ECO:0000313" key="2">
    <source>
        <dbReference type="Proteomes" id="UP000297299"/>
    </source>
</evidence>